<sequence length="68" mass="7440">MDAAVKRERESTDDDAGALTDEEDAAAYAGLRTKIAAKKRVKITSVKQEPTDISTRIFNKGEIIDISD</sequence>
<dbReference type="EMBL" id="MU129077">
    <property type="protein sequence ID" value="KAF9507564.1"/>
    <property type="molecule type" value="Genomic_DNA"/>
</dbReference>
<comment type="caution">
    <text evidence="1">The sequence shown here is derived from an EMBL/GenBank/DDBJ whole genome shotgun (WGS) entry which is preliminary data.</text>
</comment>
<keyword evidence="2" id="KW-1185">Reference proteome</keyword>
<accession>A0A9P6DQN2</accession>
<dbReference type="AlphaFoldDB" id="A0A9P6DQN2"/>
<name>A0A9P6DQN2_9AGAM</name>
<evidence type="ECO:0000313" key="1">
    <source>
        <dbReference type="EMBL" id="KAF9507564.1"/>
    </source>
</evidence>
<reference evidence="1" key="1">
    <citation type="journal article" date="2020" name="Nat. Commun.">
        <title>Large-scale genome sequencing of mycorrhizal fungi provides insights into the early evolution of symbiotic traits.</title>
        <authorList>
            <person name="Miyauchi S."/>
            <person name="Kiss E."/>
            <person name="Kuo A."/>
            <person name="Drula E."/>
            <person name="Kohler A."/>
            <person name="Sanchez-Garcia M."/>
            <person name="Morin E."/>
            <person name="Andreopoulos B."/>
            <person name="Barry K.W."/>
            <person name="Bonito G."/>
            <person name="Buee M."/>
            <person name="Carver A."/>
            <person name="Chen C."/>
            <person name="Cichocki N."/>
            <person name="Clum A."/>
            <person name="Culley D."/>
            <person name="Crous P.W."/>
            <person name="Fauchery L."/>
            <person name="Girlanda M."/>
            <person name="Hayes R.D."/>
            <person name="Keri Z."/>
            <person name="LaButti K."/>
            <person name="Lipzen A."/>
            <person name="Lombard V."/>
            <person name="Magnuson J."/>
            <person name="Maillard F."/>
            <person name="Murat C."/>
            <person name="Nolan M."/>
            <person name="Ohm R.A."/>
            <person name="Pangilinan J."/>
            <person name="Pereira M.F."/>
            <person name="Perotto S."/>
            <person name="Peter M."/>
            <person name="Pfister S."/>
            <person name="Riley R."/>
            <person name="Sitrit Y."/>
            <person name="Stielow J.B."/>
            <person name="Szollosi G."/>
            <person name="Zifcakova L."/>
            <person name="Stursova M."/>
            <person name="Spatafora J.W."/>
            <person name="Tedersoo L."/>
            <person name="Vaario L.M."/>
            <person name="Yamada A."/>
            <person name="Yan M."/>
            <person name="Wang P."/>
            <person name="Xu J."/>
            <person name="Bruns T."/>
            <person name="Baldrian P."/>
            <person name="Vilgalys R."/>
            <person name="Dunand C."/>
            <person name="Henrissat B."/>
            <person name="Grigoriev I.V."/>
            <person name="Hibbett D."/>
            <person name="Nagy L.G."/>
            <person name="Martin F.M."/>
        </authorList>
    </citation>
    <scope>NUCLEOTIDE SEQUENCE</scope>
    <source>
        <strain evidence="1">UP504</strain>
    </source>
</reference>
<protein>
    <submittedName>
        <fullName evidence="1">Uncharacterized protein</fullName>
    </submittedName>
</protein>
<evidence type="ECO:0000313" key="2">
    <source>
        <dbReference type="Proteomes" id="UP000886523"/>
    </source>
</evidence>
<gene>
    <name evidence="1" type="ORF">BS47DRAFT_1351431</name>
</gene>
<proteinExistence type="predicted"/>
<organism evidence="1 2">
    <name type="scientific">Hydnum rufescens UP504</name>
    <dbReference type="NCBI Taxonomy" id="1448309"/>
    <lineage>
        <taxon>Eukaryota</taxon>
        <taxon>Fungi</taxon>
        <taxon>Dikarya</taxon>
        <taxon>Basidiomycota</taxon>
        <taxon>Agaricomycotina</taxon>
        <taxon>Agaricomycetes</taxon>
        <taxon>Cantharellales</taxon>
        <taxon>Hydnaceae</taxon>
        <taxon>Hydnum</taxon>
    </lineage>
</organism>
<dbReference type="Proteomes" id="UP000886523">
    <property type="component" value="Unassembled WGS sequence"/>
</dbReference>